<dbReference type="SUPFAM" id="SSF140736">
    <property type="entry name" value="Rv1873-like"/>
    <property type="match status" value="1"/>
</dbReference>
<reference evidence="2" key="1">
    <citation type="journal article" date="2019" name="Int. J. Syst. Evol. Microbiol.">
        <title>The Global Catalogue of Microorganisms (GCM) 10K type strain sequencing project: providing services to taxonomists for standard genome sequencing and annotation.</title>
        <authorList>
            <consortium name="The Broad Institute Genomics Platform"/>
            <consortium name="The Broad Institute Genome Sequencing Center for Infectious Disease"/>
            <person name="Wu L."/>
            <person name="Ma J."/>
        </authorList>
    </citation>
    <scope>NUCLEOTIDE SEQUENCE [LARGE SCALE GENOMIC DNA]</scope>
    <source>
        <strain evidence="2">CECT 7184</strain>
    </source>
</reference>
<dbReference type="InterPro" id="IPR014937">
    <property type="entry name" value="DUF1810"/>
</dbReference>
<dbReference type="Gene3D" id="1.25.40.380">
    <property type="entry name" value="Protein of unknown function DUF1810"/>
    <property type="match status" value="1"/>
</dbReference>
<protein>
    <submittedName>
        <fullName evidence="1">DUF1810 family protein</fullName>
    </submittedName>
</protein>
<dbReference type="EMBL" id="JAUFQU010000001">
    <property type="protein sequence ID" value="MDN3707222.1"/>
    <property type="molecule type" value="Genomic_DNA"/>
</dbReference>
<dbReference type="InterPro" id="IPR036287">
    <property type="entry name" value="Rv1873-like_sf"/>
</dbReference>
<name>A0ABT8CRS4_9FLAO</name>
<dbReference type="RefSeq" id="WP_290363248.1">
    <property type="nucleotide sequence ID" value="NZ_JAUFQU010000001.1"/>
</dbReference>
<keyword evidence="2" id="KW-1185">Reference proteome</keyword>
<dbReference type="Pfam" id="PF08837">
    <property type="entry name" value="DUF1810"/>
    <property type="match status" value="1"/>
</dbReference>
<dbReference type="Proteomes" id="UP001242368">
    <property type="component" value="Unassembled WGS sequence"/>
</dbReference>
<evidence type="ECO:0000313" key="2">
    <source>
        <dbReference type="Proteomes" id="UP001242368"/>
    </source>
</evidence>
<sequence length="147" mass="17212">MNSNTINRFLEAQNYVYLKAITEIKKGYKESDWMWSVFPQLKRWSDHEASGLYSIEDIEEAQKYLLHPVLGKHLIEISKIVFGLKDTTAEKIFGFSDALKFHSCMTLFASVPDTHPVFEQILKKYFDELPEYSTWNLLLKMHSDDVV</sequence>
<proteinExistence type="predicted"/>
<accession>A0ABT8CRS4</accession>
<comment type="caution">
    <text evidence="1">The sequence shown here is derived from an EMBL/GenBank/DDBJ whole genome shotgun (WGS) entry which is preliminary data.</text>
</comment>
<evidence type="ECO:0000313" key="1">
    <source>
        <dbReference type="EMBL" id="MDN3707222.1"/>
    </source>
</evidence>
<gene>
    <name evidence="1" type="ORF">QW060_08750</name>
</gene>
<organism evidence="1 2">
    <name type="scientific">Paenimyroides ceti</name>
    <dbReference type="NCBI Taxonomy" id="395087"/>
    <lineage>
        <taxon>Bacteria</taxon>
        <taxon>Pseudomonadati</taxon>
        <taxon>Bacteroidota</taxon>
        <taxon>Flavobacteriia</taxon>
        <taxon>Flavobacteriales</taxon>
        <taxon>Flavobacteriaceae</taxon>
        <taxon>Paenimyroides</taxon>
    </lineage>
</organism>